<protein>
    <submittedName>
        <fullName evidence="1">Uncharacterized protein</fullName>
    </submittedName>
</protein>
<gene>
    <name evidence="1" type="ORF">E2C01_050209</name>
</gene>
<organism evidence="1 2">
    <name type="scientific">Portunus trituberculatus</name>
    <name type="common">Swimming crab</name>
    <name type="synonym">Neptunus trituberculatus</name>
    <dbReference type="NCBI Taxonomy" id="210409"/>
    <lineage>
        <taxon>Eukaryota</taxon>
        <taxon>Metazoa</taxon>
        <taxon>Ecdysozoa</taxon>
        <taxon>Arthropoda</taxon>
        <taxon>Crustacea</taxon>
        <taxon>Multicrustacea</taxon>
        <taxon>Malacostraca</taxon>
        <taxon>Eumalacostraca</taxon>
        <taxon>Eucarida</taxon>
        <taxon>Decapoda</taxon>
        <taxon>Pleocyemata</taxon>
        <taxon>Brachyura</taxon>
        <taxon>Eubrachyura</taxon>
        <taxon>Portunoidea</taxon>
        <taxon>Portunidae</taxon>
        <taxon>Portuninae</taxon>
        <taxon>Portunus</taxon>
    </lineage>
</organism>
<dbReference type="Proteomes" id="UP000324222">
    <property type="component" value="Unassembled WGS sequence"/>
</dbReference>
<dbReference type="EMBL" id="VSRR010013807">
    <property type="protein sequence ID" value="MPC56256.1"/>
    <property type="molecule type" value="Genomic_DNA"/>
</dbReference>
<keyword evidence="2" id="KW-1185">Reference proteome</keyword>
<accession>A0A5B7GF97</accession>
<evidence type="ECO:0000313" key="1">
    <source>
        <dbReference type="EMBL" id="MPC56256.1"/>
    </source>
</evidence>
<reference evidence="1 2" key="1">
    <citation type="submission" date="2019-05" db="EMBL/GenBank/DDBJ databases">
        <title>Another draft genome of Portunus trituberculatus and its Hox gene families provides insights of decapod evolution.</title>
        <authorList>
            <person name="Jeong J.-H."/>
            <person name="Song I."/>
            <person name="Kim S."/>
            <person name="Choi T."/>
            <person name="Kim D."/>
            <person name="Ryu S."/>
            <person name="Kim W."/>
        </authorList>
    </citation>
    <scope>NUCLEOTIDE SEQUENCE [LARGE SCALE GENOMIC DNA]</scope>
    <source>
        <tissue evidence="1">Muscle</tissue>
    </source>
</reference>
<comment type="caution">
    <text evidence="1">The sequence shown here is derived from an EMBL/GenBank/DDBJ whole genome shotgun (WGS) entry which is preliminary data.</text>
</comment>
<dbReference type="AlphaFoldDB" id="A0A5B7GF97"/>
<evidence type="ECO:0000313" key="2">
    <source>
        <dbReference type="Proteomes" id="UP000324222"/>
    </source>
</evidence>
<proteinExistence type="predicted"/>
<sequence length="72" mass="8150">MIRGEADKDRDSFGKAAVDRMTLYRYEYVCAVRHSEPPKRITAPLQSSLQGTHLTDRVRLSVCVCVCVCFTV</sequence>
<name>A0A5B7GF97_PORTR</name>